<dbReference type="AlphaFoldDB" id="A0A4T0X300"/>
<protein>
    <recommendedName>
        <fullName evidence="4">Cytochrome c oxidase assembly protein COX16, mitochondrial</fullName>
    </recommendedName>
    <alternativeName>
        <fullName evidence="5">Cytochrome c oxidase assembly protein cox16, mitochondrial</fullName>
    </alternativeName>
</protein>
<dbReference type="PANTHER" id="PTHR17130">
    <property type="entry name" value="MITOCHONDRIAL OUTER MEMBRANE PROTEIN 25"/>
    <property type="match status" value="1"/>
</dbReference>
<comment type="subcellular location">
    <subcellularLocation>
        <location evidence="2">Mitochondrion inner membrane</location>
        <topology evidence="2">Single-pass membrane protein</topology>
    </subcellularLocation>
</comment>
<comment type="function">
    <text evidence="1">Required for the assembly of the mitochondrial respiratory chain complex IV (CIV), also known as cytochrome c oxidase. May participate in merging the COX1 and COX2 assembly lines.</text>
</comment>
<keyword evidence="6 11" id="KW-0812">Transmembrane</keyword>
<keyword evidence="7" id="KW-0999">Mitochondrion inner membrane</keyword>
<evidence type="ECO:0000313" key="12">
    <source>
        <dbReference type="EMBL" id="TID29669.1"/>
    </source>
</evidence>
<evidence type="ECO:0000313" key="13">
    <source>
        <dbReference type="Proteomes" id="UP000307173"/>
    </source>
</evidence>
<evidence type="ECO:0000256" key="6">
    <source>
        <dbReference type="ARBA" id="ARBA00022692"/>
    </source>
</evidence>
<evidence type="ECO:0000256" key="8">
    <source>
        <dbReference type="ARBA" id="ARBA00022989"/>
    </source>
</evidence>
<evidence type="ECO:0000256" key="11">
    <source>
        <dbReference type="SAM" id="Phobius"/>
    </source>
</evidence>
<keyword evidence="8 11" id="KW-1133">Transmembrane helix</keyword>
<comment type="caution">
    <text evidence="12">The sequence shown here is derived from an EMBL/GenBank/DDBJ whole genome shotgun (WGS) entry which is preliminary data.</text>
</comment>
<keyword evidence="13" id="KW-1185">Reference proteome</keyword>
<name>A0A4T0X300_9ASCO</name>
<dbReference type="OrthoDB" id="5516033at2759"/>
<evidence type="ECO:0000256" key="4">
    <source>
        <dbReference type="ARBA" id="ARBA00015368"/>
    </source>
</evidence>
<gene>
    <name evidence="12" type="ORF">CANINC_001788</name>
</gene>
<sequence>MAFGSKPFLGKKEQEIYDRSFIGRYQKLVKKNHFLFFGLPMMLSIAYGSYILSDFTALRFERQDEKVKELDENEALSIINNRRKVDIKDEYYKLQGLLDEHENWEPKRVERLKGESDNRW</sequence>
<organism evidence="12 13">
    <name type="scientific">Pichia inconspicua</name>
    <dbReference type="NCBI Taxonomy" id="52247"/>
    <lineage>
        <taxon>Eukaryota</taxon>
        <taxon>Fungi</taxon>
        <taxon>Dikarya</taxon>
        <taxon>Ascomycota</taxon>
        <taxon>Saccharomycotina</taxon>
        <taxon>Pichiomycetes</taxon>
        <taxon>Pichiales</taxon>
        <taxon>Pichiaceae</taxon>
        <taxon>Pichia</taxon>
    </lineage>
</organism>
<keyword evidence="9" id="KW-0496">Mitochondrion</keyword>
<dbReference type="EMBL" id="SELW01000280">
    <property type="protein sequence ID" value="TID29669.1"/>
    <property type="molecule type" value="Genomic_DNA"/>
</dbReference>
<keyword evidence="10 11" id="KW-0472">Membrane</keyword>
<evidence type="ECO:0000256" key="1">
    <source>
        <dbReference type="ARBA" id="ARBA00002490"/>
    </source>
</evidence>
<dbReference type="GO" id="GO:0033617">
    <property type="term" value="P:mitochondrial respiratory chain complex IV assembly"/>
    <property type="evidence" value="ECO:0007669"/>
    <property type="project" value="TreeGrafter"/>
</dbReference>
<evidence type="ECO:0000256" key="3">
    <source>
        <dbReference type="ARBA" id="ARBA00008370"/>
    </source>
</evidence>
<accession>A0A4T0X300</accession>
<evidence type="ECO:0000256" key="9">
    <source>
        <dbReference type="ARBA" id="ARBA00023128"/>
    </source>
</evidence>
<dbReference type="InterPro" id="IPR020164">
    <property type="entry name" value="Cyt_c_Oxase_assmbl_COX16"/>
</dbReference>
<dbReference type="Proteomes" id="UP000307173">
    <property type="component" value="Unassembled WGS sequence"/>
</dbReference>
<feature type="transmembrane region" description="Helical" evidence="11">
    <location>
        <begin position="34"/>
        <end position="52"/>
    </location>
</feature>
<reference evidence="12 13" key="1">
    <citation type="journal article" date="2019" name="Front. Genet.">
        <title>Whole-Genome Sequencing of the Opportunistic Yeast Pathogen Candida inconspicua Uncovers Its Hybrid Origin.</title>
        <authorList>
            <person name="Mixao V."/>
            <person name="Hansen A.P."/>
            <person name="Saus E."/>
            <person name="Boekhout T."/>
            <person name="Lass-Florl C."/>
            <person name="Gabaldon T."/>
        </authorList>
    </citation>
    <scope>NUCLEOTIDE SEQUENCE [LARGE SCALE GENOMIC DNA]</scope>
    <source>
        <strain evidence="12 13">CBS 180</strain>
    </source>
</reference>
<dbReference type="GO" id="GO:0005743">
    <property type="term" value="C:mitochondrial inner membrane"/>
    <property type="evidence" value="ECO:0007669"/>
    <property type="project" value="UniProtKB-SubCell"/>
</dbReference>
<dbReference type="Pfam" id="PF14138">
    <property type="entry name" value="COX16"/>
    <property type="match status" value="1"/>
</dbReference>
<dbReference type="PANTHER" id="PTHR17130:SF14">
    <property type="entry name" value="CYTOCHROME C OXIDASE ASSEMBLY PROTEIN COX16 HOMOLOG, MITOCHONDRIAL"/>
    <property type="match status" value="1"/>
</dbReference>
<comment type="similarity">
    <text evidence="3">Belongs to the COX16 family.</text>
</comment>
<evidence type="ECO:0000256" key="5">
    <source>
        <dbReference type="ARBA" id="ARBA00019222"/>
    </source>
</evidence>
<evidence type="ECO:0000256" key="7">
    <source>
        <dbReference type="ARBA" id="ARBA00022792"/>
    </source>
</evidence>
<evidence type="ECO:0000256" key="2">
    <source>
        <dbReference type="ARBA" id="ARBA00004434"/>
    </source>
</evidence>
<dbReference type="STRING" id="52247.A0A4T0X300"/>
<evidence type="ECO:0000256" key="10">
    <source>
        <dbReference type="ARBA" id="ARBA00023136"/>
    </source>
</evidence>
<proteinExistence type="inferred from homology"/>